<proteinExistence type="predicted"/>
<gene>
    <name evidence="1" type="ORF">D7316_04969</name>
</gene>
<evidence type="ECO:0000313" key="2">
    <source>
        <dbReference type="Proteomes" id="UP000271469"/>
    </source>
</evidence>
<reference evidence="1 2" key="1">
    <citation type="submission" date="2018-11" db="EMBL/GenBank/DDBJ databases">
        <title>Gordonia insulae sp. nov., isolated from an island soil.</title>
        <authorList>
            <person name="Kim Y.S."/>
            <person name="Kim S.B."/>
        </authorList>
    </citation>
    <scope>NUCLEOTIDE SEQUENCE [LARGE SCALE GENOMIC DNA]</scope>
    <source>
        <strain evidence="1 2">MMS17-SY073</strain>
    </source>
</reference>
<organism evidence="1 2">
    <name type="scientific">Gordonia insulae</name>
    <dbReference type="NCBI Taxonomy" id="2420509"/>
    <lineage>
        <taxon>Bacteria</taxon>
        <taxon>Bacillati</taxon>
        <taxon>Actinomycetota</taxon>
        <taxon>Actinomycetes</taxon>
        <taxon>Mycobacteriales</taxon>
        <taxon>Gordoniaceae</taxon>
        <taxon>Gordonia</taxon>
    </lineage>
</organism>
<name>A0A3G8JUZ3_9ACTN</name>
<dbReference type="KEGG" id="gom:D7316_04969"/>
<sequence>MVGNSGPWGTARLRATLDEVQRRAELTPTLTAVRYSGESVTYRDLAIALTRYDVVAETNGLGIGSSLVAAILHCLPRIGALGDPTAVARTVHQVVEWLARDIGDGYGSLRAVG</sequence>
<accession>A0A3G8JUZ3</accession>
<dbReference type="Proteomes" id="UP000271469">
    <property type="component" value="Chromosome"/>
</dbReference>
<evidence type="ECO:0000313" key="1">
    <source>
        <dbReference type="EMBL" id="AZG48352.1"/>
    </source>
</evidence>
<dbReference type="EMBL" id="CP033972">
    <property type="protein sequence ID" value="AZG48352.1"/>
    <property type="molecule type" value="Genomic_DNA"/>
</dbReference>
<protein>
    <submittedName>
        <fullName evidence="1">Uncharacterized protein</fullName>
    </submittedName>
</protein>
<dbReference type="AlphaFoldDB" id="A0A3G8JUZ3"/>
<dbReference type="OrthoDB" id="4374653at2"/>
<dbReference type="RefSeq" id="WP_124710570.1">
    <property type="nucleotide sequence ID" value="NZ_CP033972.1"/>
</dbReference>
<keyword evidence="2" id="KW-1185">Reference proteome</keyword>